<keyword evidence="3" id="KW-0498">Mitosis</keyword>
<dbReference type="PANTHER" id="PTHR12936">
    <property type="entry name" value="ANAPHASE-PROMOTING COMPLEX 10"/>
    <property type="match status" value="1"/>
</dbReference>
<comment type="caution">
    <text evidence="7">The sequence shown here is derived from an EMBL/GenBank/DDBJ whole genome shotgun (WGS) entry which is preliminary data.</text>
</comment>
<evidence type="ECO:0000256" key="3">
    <source>
        <dbReference type="ARBA" id="ARBA00022776"/>
    </source>
</evidence>
<dbReference type="CDD" id="cd08366">
    <property type="entry name" value="APC10"/>
    <property type="match status" value="1"/>
</dbReference>
<dbReference type="InterPro" id="IPR008979">
    <property type="entry name" value="Galactose-bd-like_sf"/>
</dbReference>
<dbReference type="InterPro" id="IPR004939">
    <property type="entry name" value="APC_su10/DOC_dom"/>
</dbReference>
<feature type="domain" description="DOC" evidence="6">
    <location>
        <begin position="85"/>
        <end position="271"/>
    </location>
</feature>
<dbReference type="Proteomes" id="UP000095728">
    <property type="component" value="Unassembled WGS sequence"/>
</dbReference>
<dbReference type="Gene3D" id="2.60.120.260">
    <property type="entry name" value="Galactose-binding domain-like"/>
    <property type="match status" value="1"/>
</dbReference>
<evidence type="ECO:0000256" key="5">
    <source>
        <dbReference type="ARBA" id="ARBA00023306"/>
    </source>
</evidence>
<dbReference type="SMART" id="SM01337">
    <property type="entry name" value="APC10"/>
    <property type="match status" value="1"/>
</dbReference>
<accession>A0A1E5R1T1</accession>
<dbReference type="PROSITE" id="PS51284">
    <property type="entry name" value="DOC"/>
    <property type="match status" value="1"/>
</dbReference>
<dbReference type="Pfam" id="PF03256">
    <property type="entry name" value="ANAPC10"/>
    <property type="match status" value="1"/>
</dbReference>
<evidence type="ECO:0000256" key="4">
    <source>
        <dbReference type="ARBA" id="ARBA00022786"/>
    </source>
</evidence>
<name>A0A1E5R1T1_9ASCO</name>
<evidence type="ECO:0000256" key="2">
    <source>
        <dbReference type="ARBA" id="ARBA00022618"/>
    </source>
</evidence>
<evidence type="ECO:0000259" key="6">
    <source>
        <dbReference type="PROSITE" id="PS51284"/>
    </source>
</evidence>
<dbReference type="PANTHER" id="PTHR12936:SF0">
    <property type="entry name" value="ANAPHASE-PROMOTING COMPLEX SUBUNIT 10"/>
    <property type="match status" value="1"/>
</dbReference>
<reference evidence="8" key="1">
    <citation type="journal article" date="2016" name="Genome Announc.">
        <title>Genome sequences of three species of Hanseniaspora isolated from spontaneous wine fermentations.</title>
        <authorList>
            <person name="Sternes P.R."/>
            <person name="Lee D."/>
            <person name="Kutyna D.R."/>
            <person name="Borneman A.R."/>
        </authorList>
    </citation>
    <scope>NUCLEOTIDE SEQUENCE [LARGE SCALE GENOMIC DNA]</scope>
    <source>
        <strain evidence="8">AWRI3579</strain>
    </source>
</reference>
<evidence type="ECO:0000313" key="8">
    <source>
        <dbReference type="Proteomes" id="UP000095728"/>
    </source>
</evidence>
<gene>
    <name evidence="7" type="ORF">AWRI3579_g4367</name>
</gene>
<dbReference type="GO" id="GO:0005680">
    <property type="term" value="C:anaphase-promoting complex"/>
    <property type="evidence" value="ECO:0007669"/>
    <property type="project" value="InterPro"/>
</dbReference>
<dbReference type="InParanoid" id="A0A1E5R1T1"/>
<comment type="similarity">
    <text evidence="1">Belongs to the APC10 family.</text>
</comment>
<keyword evidence="8" id="KW-1185">Reference proteome</keyword>
<keyword evidence="2" id="KW-0132">Cell division</keyword>
<protein>
    <submittedName>
        <fullName evidence="7">Anaphase-promoting complex subunit DOC1</fullName>
    </submittedName>
</protein>
<dbReference type="STRING" id="56408.A0A1E5R1T1"/>
<dbReference type="SUPFAM" id="SSF49785">
    <property type="entry name" value="Galactose-binding domain-like"/>
    <property type="match status" value="1"/>
</dbReference>
<dbReference type="InterPro" id="IPR016901">
    <property type="entry name" value="APC10/Doc1"/>
</dbReference>
<evidence type="ECO:0000313" key="7">
    <source>
        <dbReference type="EMBL" id="OEJ80859.1"/>
    </source>
</evidence>
<proteinExistence type="inferred from homology"/>
<dbReference type="AlphaFoldDB" id="A0A1E5R1T1"/>
<evidence type="ECO:0000256" key="1">
    <source>
        <dbReference type="ARBA" id="ARBA00006762"/>
    </source>
</evidence>
<dbReference type="FunCoup" id="A0A1E5R1T1">
    <property type="interactions" value="719"/>
</dbReference>
<keyword evidence="5" id="KW-0131">Cell cycle</keyword>
<dbReference type="GO" id="GO:0051301">
    <property type="term" value="P:cell division"/>
    <property type="evidence" value="ECO:0007669"/>
    <property type="project" value="UniProtKB-KW"/>
</dbReference>
<keyword evidence="4" id="KW-0833">Ubl conjugation pathway</keyword>
<sequence>MDYEQYLQLVDAKVPDIMSLYEYELKRLKENTTSNVRYLDEDKPNVAHDYVWSMDMYSELSQDAQLTTGDDPNEYIVTEGGKALSAEAAYERYMIGIKKIQNESSCLDVTNMVYWKASSSKADRPIDNIADSNPATFWQSDGFLPHIIEAHSAKKLSLISIDMFFSLTMDESYSPYLIKVYAGNSLLDLTFIRTMEVLNVNGWVSFRFSSNSGNSNTLECQHLKFIIYTNHQNGKDTHLRGIRLLAKKNTNNGLEDKALSFTGEQSRFLSQSNGVGSSTDNLPFDEHLLIR</sequence>
<dbReference type="OrthoDB" id="3972478at2759"/>
<dbReference type="EMBL" id="LPNM01000011">
    <property type="protein sequence ID" value="OEJ80859.1"/>
    <property type="molecule type" value="Genomic_DNA"/>
</dbReference>
<dbReference type="GO" id="GO:0070979">
    <property type="term" value="P:protein K11-linked ubiquitination"/>
    <property type="evidence" value="ECO:0007669"/>
    <property type="project" value="TreeGrafter"/>
</dbReference>
<dbReference type="GO" id="GO:0031145">
    <property type="term" value="P:anaphase-promoting complex-dependent catabolic process"/>
    <property type="evidence" value="ECO:0007669"/>
    <property type="project" value="InterPro"/>
</dbReference>
<organism evidence="7 8">
    <name type="scientific">Hanseniaspora osmophila</name>
    <dbReference type="NCBI Taxonomy" id="56408"/>
    <lineage>
        <taxon>Eukaryota</taxon>
        <taxon>Fungi</taxon>
        <taxon>Dikarya</taxon>
        <taxon>Ascomycota</taxon>
        <taxon>Saccharomycotina</taxon>
        <taxon>Saccharomycetes</taxon>
        <taxon>Saccharomycodales</taxon>
        <taxon>Saccharomycodaceae</taxon>
        <taxon>Hanseniaspora</taxon>
    </lineage>
</organism>